<proteinExistence type="predicted"/>
<evidence type="ECO:0000313" key="1">
    <source>
        <dbReference type="EMBL" id="MEX3937673.1"/>
    </source>
</evidence>
<gene>
    <name evidence="1" type="ORF">AB4Y32_39160</name>
</gene>
<reference evidence="1" key="1">
    <citation type="submission" date="2024-07" db="EMBL/GenBank/DDBJ databases">
        <title>A survey of Mimosa microsymbionts across Brazilian biomes reveals a high diversity of Paraburkholderia nodulating endemic species, but also that Cupriavidus is common as a symbiont of widespread species.</title>
        <authorList>
            <person name="Rouws L."/>
            <person name="Barauna A."/>
            <person name="Beukes C."/>
            <person name="Rouws J.R.C."/>
            <person name="De Faria S.M."/>
            <person name="Gross E."/>
            <person name="Bueno Dos Reis Junior F."/>
            <person name="Simon M.F."/>
            <person name="Maluk M."/>
            <person name="Odee D.W."/>
            <person name="Kenicer G."/>
            <person name="Young J.P.W."/>
            <person name="Reis V.M."/>
            <person name="Zilli J."/>
            <person name="James E.K."/>
        </authorList>
    </citation>
    <scope>NUCLEOTIDE SEQUENCE</scope>
    <source>
        <strain evidence="1">EG181B</strain>
    </source>
</reference>
<comment type="caution">
    <text evidence="1">The sequence shown here is derived from an EMBL/GenBank/DDBJ whole genome shotgun (WGS) entry which is preliminary data.</text>
</comment>
<protein>
    <submittedName>
        <fullName evidence="1">Uncharacterized protein</fullName>
    </submittedName>
</protein>
<keyword evidence="2" id="KW-1185">Reference proteome</keyword>
<accession>A0ACC6UDG2</accession>
<organism evidence="1 2">
    <name type="scientific">Paraburkholderia phymatum</name>
    <dbReference type="NCBI Taxonomy" id="148447"/>
    <lineage>
        <taxon>Bacteria</taxon>
        <taxon>Pseudomonadati</taxon>
        <taxon>Pseudomonadota</taxon>
        <taxon>Betaproteobacteria</taxon>
        <taxon>Burkholderiales</taxon>
        <taxon>Burkholderiaceae</taxon>
        <taxon>Paraburkholderia</taxon>
    </lineage>
</organism>
<dbReference type="EMBL" id="JBFRCH010000061">
    <property type="protein sequence ID" value="MEX3937673.1"/>
    <property type="molecule type" value="Genomic_DNA"/>
</dbReference>
<sequence length="92" mass="10125">MDTTTKYIGRGLQSTVNVTDAPNLPLKVGYRRGGGHVFLPFVLVATSVGDEPTRFPLSVRWPTLIDKESAARSARHLRVSIICLTKDAMRSI</sequence>
<evidence type="ECO:0000313" key="2">
    <source>
        <dbReference type="Proteomes" id="UP001558850"/>
    </source>
</evidence>
<dbReference type="Proteomes" id="UP001558850">
    <property type="component" value="Unassembled WGS sequence"/>
</dbReference>
<name>A0ACC6UDG2_9BURK</name>